<evidence type="ECO:0000256" key="2">
    <source>
        <dbReference type="ARBA" id="ARBA00006415"/>
    </source>
</evidence>
<feature type="transmembrane region" description="Helical" evidence="12">
    <location>
        <begin position="718"/>
        <end position="737"/>
    </location>
</feature>
<dbReference type="AlphaFoldDB" id="C1MNM1"/>
<evidence type="ECO:0000313" key="16">
    <source>
        <dbReference type="Proteomes" id="UP000001876"/>
    </source>
</evidence>
<accession>C1MNM1</accession>
<gene>
    <name evidence="15" type="ORF">MICPUCDRAFT_55954</name>
</gene>
<keyword evidence="9 12" id="KW-0472">Membrane</keyword>
<dbReference type="PANTHER" id="PTHR14043">
    <property type="entry name" value="CCAAT DISPLACEMENT PROTEIN-RELATED"/>
    <property type="match status" value="1"/>
</dbReference>
<feature type="coiled-coil region" evidence="10">
    <location>
        <begin position="374"/>
        <end position="426"/>
    </location>
</feature>
<evidence type="ECO:0000256" key="9">
    <source>
        <dbReference type="ARBA" id="ARBA00023136"/>
    </source>
</evidence>
<evidence type="ECO:0000256" key="4">
    <source>
        <dbReference type="ARBA" id="ARBA00022448"/>
    </source>
</evidence>
<evidence type="ECO:0000259" key="14">
    <source>
        <dbReference type="Pfam" id="PF25398"/>
    </source>
</evidence>
<dbReference type="Pfam" id="PF08172">
    <property type="entry name" value="CASP_C"/>
    <property type="match status" value="1"/>
</dbReference>
<name>C1MNM1_MICPC</name>
<feature type="region of interest" description="Disordered" evidence="11">
    <location>
        <begin position="472"/>
        <end position="500"/>
    </location>
</feature>
<keyword evidence="16" id="KW-1185">Reference proteome</keyword>
<feature type="domain" description="Cux N-terminal" evidence="14">
    <location>
        <begin position="54"/>
        <end position="162"/>
    </location>
</feature>
<evidence type="ECO:0000313" key="15">
    <source>
        <dbReference type="EMBL" id="EEH58317.1"/>
    </source>
</evidence>
<comment type="similarity">
    <text evidence="2">Belongs to the CASP family.</text>
</comment>
<keyword evidence="8 10" id="KW-0175">Coiled coil</keyword>
<evidence type="ECO:0000256" key="5">
    <source>
        <dbReference type="ARBA" id="ARBA00022692"/>
    </source>
</evidence>
<evidence type="ECO:0000256" key="7">
    <source>
        <dbReference type="ARBA" id="ARBA00023034"/>
    </source>
</evidence>
<dbReference type="GeneID" id="9682571"/>
<evidence type="ECO:0000256" key="1">
    <source>
        <dbReference type="ARBA" id="ARBA00004409"/>
    </source>
</evidence>
<feature type="compositionally biased region" description="Low complexity" evidence="11">
    <location>
        <begin position="260"/>
        <end position="269"/>
    </location>
</feature>
<feature type="region of interest" description="Disordered" evidence="11">
    <location>
        <begin position="256"/>
        <end position="300"/>
    </location>
</feature>
<evidence type="ECO:0000256" key="3">
    <source>
        <dbReference type="ARBA" id="ARBA00018691"/>
    </source>
</evidence>
<dbReference type="Pfam" id="PF25398">
    <property type="entry name" value="CUX1_N"/>
    <property type="match status" value="1"/>
</dbReference>
<feature type="compositionally biased region" description="Basic and acidic residues" evidence="11">
    <location>
        <begin position="270"/>
        <end position="296"/>
    </location>
</feature>
<dbReference type="GO" id="GO:0006891">
    <property type="term" value="P:intra-Golgi vesicle-mediated transport"/>
    <property type="evidence" value="ECO:0007669"/>
    <property type="project" value="InterPro"/>
</dbReference>
<evidence type="ECO:0000256" key="10">
    <source>
        <dbReference type="SAM" id="Coils"/>
    </source>
</evidence>
<dbReference type="OMA" id="KNARYSC"/>
<keyword evidence="7" id="KW-0333">Golgi apparatus</keyword>
<dbReference type="EMBL" id="GG663737">
    <property type="protein sequence ID" value="EEH58317.1"/>
    <property type="molecule type" value="Genomic_DNA"/>
</dbReference>
<proteinExistence type="inferred from homology"/>
<evidence type="ECO:0000256" key="11">
    <source>
        <dbReference type="SAM" id="MobiDB-lite"/>
    </source>
</evidence>
<dbReference type="eggNOG" id="KOG0963">
    <property type="taxonomic scope" value="Eukaryota"/>
</dbReference>
<keyword evidence="4" id="KW-0813">Transport</keyword>
<keyword evidence="6 12" id="KW-1133">Transmembrane helix</keyword>
<organism evidence="16">
    <name type="scientific">Micromonas pusilla (strain CCMP1545)</name>
    <name type="common">Picoplanktonic green alga</name>
    <dbReference type="NCBI Taxonomy" id="564608"/>
    <lineage>
        <taxon>Eukaryota</taxon>
        <taxon>Viridiplantae</taxon>
        <taxon>Chlorophyta</taxon>
        <taxon>Mamiellophyceae</taxon>
        <taxon>Mamiellales</taxon>
        <taxon>Mamiellaceae</taxon>
        <taxon>Micromonas</taxon>
    </lineage>
</organism>
<evidence type="ECO:0000256" key="8">
    <source>
        <dbReference type="ARBA" id="ARBA00023054"/>
    </source>
</evidence>
<evidence type="ECO:0000259" key="13">
    <source>
        <dbReference type="Pfam" id="PF08172"/>
    </source>
</evidence>
<dbReference type="GO" id="GO:0000139">
    <property type="term" value="C:Golgi membrane"/>
    <property type="evidence" value="ECO:0007669"/>
    <property type="project" value="UniProtKB-SubCell"/>
</dbReference>
<evidence type="ECO:0000256" key="6">
    <source>
        <dbReference type="ARBA" id="ARBA00022989"/>
    </source>
</evidence>
<sequence>MTTIGKITELGDSLINAALDRLEDELESRLDATGFAGTNPSSIGDVALSSDAIASAKACAKWWTELALAEKREDWTSAAMEMASAKEDGEARAKALGVVAKAAKKDASDPSAASQRALIKAMGDEVNATRTRCEFAETAFMSTLNDLDDAPDPAESLTKSLAAAEALGALASEAATLRRELDAANRSLASAAADAAVAARERAELEALRESREREVDAAVATRVADAEKTVAELEVKLEAAAVAREKAEAALRRVLPSHTGSRTTASARETARRHDDAQGRLFELEEARERGRDVDEREDASLVEEVERMRQETARLRQELNARGARGSDGASPAWAAAAGMGAGAGSGSGDAGGDGASVAALKEKLVVSNRVADQLKTAIEETERALELANARAVDQAVDAARELANANATIADLERRLREAPSRASVAASEAKIATLRALVDAEDAADDDVEQLTPLLAVQRRNRRLSDELAASRRETSAAKRELRDATRRAADATAELRRREQTIDELEQHLVRVGGGGEGADGDKTAKHGAVLDPDLLPVVAGQRDRLKRRVEDLELQTGALEADLEASRASEAKLKSDNVSLFEKVRYLQSYYAEKGAGANGGGRGGQTIVRVDAAGVPARGGVLGELMQRRAARYGCIPGGGVGGGARGGGVGLDALPGGDDGGVVARYDEAYRLSINPYEKFRASEESAGLGPGGRVARSVLRTRASRTMFALYFLLLHATVFWCVAARGSGAVAGRAAR</sequence>
<dbReference type="RefSeq" id="XP_003056672.1">
    <property type="nucleotide sequence ID" value="XM_003056626.1"/>
</dbReference>
<protein>
    <recommendedName>
        <fullName evidence="3">Protein CASP</fullName>
    </recommendedName>
</protein>
<dbReference type="OrthoDB" id="498992at2759"/>
<feature type="domain" description="CASP C-terminal" evidence="13">
    <location>
        <begin position="463"/>
        <end position="733"/>
    </location>
</feature>
<dbReference type="PANTHER" id="PTHR14043:SF2">
    <property type="entry name" value="HOMEOBOX PROTEIN CUT"/>
    <property type="match status" value="1"/>
</dbReference>
<dbReference type="Proteomes" id="UP000001876">
    <property type="component" value="Unassembled WGS sequence"/>
</dbReference>
<dbReference type="InterPro" id="IPR057476">
    <property type="entry name" value="Cux_N"/>
</dbReference>
<dbReference type="STRING" id="564608.C1MNM1"/>
<evidence type="ECO:0000256" key="12">
    <source>
        <dbReference type="SAM" id="Phobius"/>
    </source>
</evidence>
<dbReference type="InterPro" id="IPR012955">
    <property type="entry name" value="CASP_C"/>
</dbReference>
<reference evidence="15 16" key="1">
    <citation type="journal article" date="2009" name="Science">
        <title>Green evolution and dynamic adaptations revealed by genomes of the marine picoeukaryotes Micromonas.</title>
        <authorList>
            <person name="Worden A.Z."/>
            <person name="Lee J.H."/>
            <person name="Mock T."/>
            <person name="Rouze P."/>
            <person name="Simmons M.P."/>
            <person name="Aerts A.L."/>
            <person name="Allen A.E."/>
            <person name="Cuvelier M.L."/>
            <person name="Derelle E."/>
            <person name="Everett M.V."/>
            <person name="Foulon E."/>
            <person name="Grimwood J."/>
            <person name="Gundlach H."/>
            <person name="Henrissat B."/>
            <person name="Napoli C."/>
            <person name="McDonald S.M."/>
            <person name="Parker M.S."/>
            <person name="Rombauts S."/>
            <person name="Salamov A."/>
            <person name="Von Dassow P."/>
            <person name="Badger J.H."/>
            <person name="Coutinho P.M."/>
            <person name="Demir E."/>
            <person name="Dubchak I."/>
            <person name="Gentemann C."/>
            <person name="Eikrem W."/>
            <person name="Gready J.E."/>
            <person name="John U."/>
            <person name="Lanier W."/>
            <person name="Lindquist E.A."/>
            <person name="Lucas S."/>
            <person name="Mayer K.F."/>
            <person name="Moreau H."/>
            <person name="Not F."/>
            <person name="Otillar R."/>
            <person name="Panaud O."/>
            <person name="Pangilinan J."/>
            <person name="Paulsen I."/>
            <person name="Piegu B."/>
            <person name="Poliakov A."/>
            <person name="Robbens S."/>
            <person name="Schmutz J."/>
            <person name="Toulza E."/>
            <person name="Wyss T."/>
            <person name="Zelensky A."/>
            <person name="Zhou K."/>
            <person name="Armbrust E.V."/>
            <person name="Bhattacharya D."/>
            <person name="Goodenough U.W."/>
            <person name="Van de Peer Y."/>
            <person name="Grigoriev I.V."/>
        </authorList>
    </citation>
    <scope>NUCLEOTIDE SEQUENCE [LARGE SCALE GENOMIC DNA]</scope>
    <source>
        <strain evidence="15 16">CCMP1545</strain>
    </source>
</reference>
<keyword evidence="5 12" id="KW-0812">Transmembrane</keyword>
<comment type="subcellular location">
    <subcellularLocation>
        <location evidence="1">Golgi apparatus membrane</location>
        <topology evidence="1">Single-pass type IV membrane protein</topology>
    </subcellularLocation>
</comment>
<feature type="coiled-coil region" evidence="10">
    <location>
        <begin position="167"/>
        <end position="251"/>
    </location>
</feature>
<dbReference type="KEGG" id="mpp:MICPUCDRAFT_55954"/>